<evidence type="ECO:0000259" key="1">
    <source>
        <dbReference type="Pfam" id="PF17667"/>
    </source>
</evidence>
<evidence type="ECO:0000313" key="2">
    <source>
        <dbReference type="EMBL" id="KAL0946160.1"/>
    </source>
</evidence>
<dbReference type="InterPro" id="IPR011009">
    <property type="entry name" value="Kinase-like_dom_sf"/>
</dbReference>
<evidence type="ECO:0000313" key="3">
    <source>
        <dbReference type="Proteomes" id="UP001556367"/>
    </source>
</evidence>
<organism evidence="2 3">
    <name type="scientific">Hohenbuehelia grisea</name>
    <dbReference type="NCBI Taxonomy" id="104357"/>
    <lineage>
        <taxon>Eukaryota</taxon>
        <taxon>Fungi</taxon>
        <taxon>Dikarya</taxon>
        <taxon>Basidiomycota</taxon>
        <taxon>Agaricomycotina</taxon>
        <taxon>Agaricomycetes</taxon>
        <taxon>Agaricomycetidae</taxon>
        <taxon>Agaricales</taxon>
        <taxon>Pleurotineae</taxon>
        <taxon>Pleurotaceae</taxon>
        <taxon>Hohenbuehelia</taxon>
    </lineage>
</organism>
<dbReference type="Gene3D" id="1.10.510.10">
    <property type="entry name" value="Transferase(Phosphotransferase) domain 1"/>
    <property type="match status" value="1"/>
</dbReference>
<reference evidence="3" key="1">
    <citation type="submission" date="2024-06" db="EMBL/GenBank/DDBJ databases">
        <title>Multi-omics analyses provide insights into the biosynthesis of the anticancer antibiotic pleurotin in Hohenbuehelia grisea.</title>
        <authorList>
            <person name="Weaver J.A."/>
            <person name="Alberti F."/>
        </authorList>
    </citation>
    <scope>NUCLEOTIDE SEQUENCE [LARGE SCALE GENOMIC DNA]</scope>
    <source>
        <strain evidence="3">T-177</strain>
    </source>
</reference>
<accession>A0ABR3IS68</accession>
<dbReference type="SUPFAM" id="SSF56112">
    <property type="entry name" value="Protein kinase-like (PK-like)"/>
    <property type="match status" value="1"/>
</dbReference>
<dbReference type="PROSITE" id="PS00109">
    <property type="entry name" value="PROTEIN_KINASE_TYR"/>
    <property type="match status" value="1"/>
</dbReference>
<proteinExistence type="predicted"/>
<dbReference type="Proteomes" id="UP001556367">
    <property type="component" value="Unassembled WGS sequence"/>
</dbReference>
<dbReference type="PANTHER" id="PTHR38248">
    <property type="entry name" value="FUNK1 6"/>
    <property type="match status" value="1"/>
</dbReference>
<dbReference type="EMBL" id="JASNQZ010000015">
    <property type="protein sequence ID" value="KAL0946160.1"/>
    <property type="molecule type" value="Genomic_DNA"/>
</dbReference>
<gene>
    <name evidence="2" type="ORF">HGRIS_012423</name>
</gene>
<keyword evidence="3" id="KW-1185">Reference proteome</keyword>
<feature type="domain" description="Fungal-type protein kinase" evidence="1">
    <location>
        <begin position="147"/>
        <end position="594"/>
    </location>
</feature>
<protein>
    <recommendedName>
        <fullName evidence="1">Fungal-type protein kinase domain-containing protein</fullName>
    </recommendedName>
</protein>
<name>A0ABR3IS68_9AGAR</name>
<comment type="caution">
    <text evidence="2">The sequence shown here is derived from an EMBL/GenBank/DDBJ whole genome shotgun (WGS) entry which is preliminary data.</text>
</comment>
<sequence length="727" mass="82361">MYEPPSDDTPRIYEATATIRTALKEELTGKVLEDSDAVKGRLGYHRVAKWVVQACLETLKLPVNQTAIDELKFLARQATQKTNKHKDERSMYPELSVVFDAISSHAKGGLFNRRWTSNSNRATKAVGIEGLPTIYPDFVLGTFAPNDVVSWDRCDAIGEIKADAADGISKSNKVSDVLAQCADYARLHMAGRPFQLYSVGLMITGDLFRVAIFDRDGVVVTQAWNMWDNLECFIRFIFQLATAATPAQLGEDPSARPLYLPPHNPLRDEILKQTRSLGVPDTLLDYPAYRVSCFHSPTTIEPWRATNPRSSDTIATEWVTIGPPIWVSISLLGRGTSIWRVMRISASESKFVDPTEICILKNAWRSNRRDSESLIYGTVEPETAGVARFLVGGDVHFVGSTAAISVYNLRSKSLWGPIDAPSYSGLRTSQELDFRNFDQPTSILHRLVLKTQGRPLWEFRDYLELLLGFRAALVGHQGLWSQGILHRDISAGNIMLSASPTPQAGEEGFLMDLEYCHLRHLIERKYGDDGEKNPTVRVALKWMETQRGGIMTGTVQFMAVEKLSLILGERRDNLPNEHKVFHDLESFIWVFAYAVIRHLMSEPRFNSSTKTKKDIEEWFKQSFCRLTLSEVKIHRENLTPFIIPDSVNKLVRNEPRLLPESIRDFFQGMYETRIPENRPSRVVGANTERVARAFGSNRNAVRRLTHDLLLQDVDTTISWLRDEMADW</sequence>
<dbReference type="InterPro" id="IPR008266">
    <property type="entry name" value="Tyr_kinase_AS"/>
</dbReference>
<dbReference type="InterPro" id="IPR040976">
    <property type="entry name" value="Pkinase_fungal"/>
</dbReference>
<dbReference type="PANTHER" id="PTHR38248:SF2">
    <property type="entry name" value="FUNK1 11"/>
    <property type="match status" value="1"/>
</dbReference>
<dbReference type="Pfam" id="PF17667">
    <property type="entry name" value="Pkinase_fungal"/>
    <property type="match status" value="1"/>
</dbReference>